<comment type="caution">
    <text evidence="1">The sequence shown here is derived from an EMBL/GenBank/DDBJ whole genome shotgun (WGS) entry which is preliminary data.</text>
</comment>
<accession>A0A371HXE8</accession>
<dbReference type="PANTHER" id="PTHR48475">
    <property type="entry name" value="RIBONUCLEASE H"/>
    <property type="match status" value="1"/>
</dbReference>
<keyword evidence="2" id="KW-1185">Reference proteome</keyword>
<feature type="non-terminal residue" evidence="1">
    <location>
        <position position="1"/>
    </location>
</feature>
<dbReference type="OrthoDB" id="682198at2759"/>
<organism evidence="1 2">
    <name type="scientific">Mucuna pruriens</name>
    <name type="common">Velvet bean</name>
    <name type="synonym">Dolichos pruriens</name>
    <dbReference type="NCBI Taxonomy" id="157652"/>
    <lineage>
        <taxon>Eukaryota</taxon>
        <taxon>Viridiplantae</taxon>
        <taxon>Streptophyta</taxon>
        <taxon>Embryophyta</taxon>
        <taxon>Tracheophyta</taxon>
        <taxon>Spermatophyta</taxon>
        <taxon>Magnoliopsida</taxon>
        <taxon>eudicotyledons</taxon>
        <taxon>Gunneridae</taxon>
        <taxon>Pentapetalae</taxon>
        <taxon>rosids</taxon>
        <taxon>fabids</taxon>
        <taxon>Fabales</taxon>
        <taxon>Fabaceae</taxon>
        <taxon>Papilionoideae</taxon>
        <taxon>50 kb inversion clade</taxon>
        <taxon>NPAAA clade</taxon>
        <taxon>indigoferoid/millettioid clade</taxon>
        <taxon>Phaseoleae</taxon>
        <taxon>Mucuna</taxon>
    </lineage>
</organism>
<proteinExistence type="predicted"/>
<evidence type="ECO:0000313" key="2">
    <source>
        <dbReference type="Proteomes" id="UP000257109"/>
    </source>
</evidence>
<dbReference type="Proteomes" id="UP000257109">
    <property type="component" value="Unassembled WGS sequence"/>
</dbReference>
<name>A0A371HXE8_MUCPR</name>
<dbReference type="PANTHER" id="PTHR48475:SF2">
    <property type="entry name" value="RIBONUCLEASE H"/>
    <property type="match status" value="1"/>
</dbReference>
<dbReference type="EMBL" id="QJKJ01001484">
    <property type="protein sequence ID" value="RDY07364.1"/>
    <property type="molecule type" value="Genomic_DNA"/>
</dbReference>
<reference evidence="1" key="1">
    <citation type="submission" date="2018-05" db="EMBL/GenBank/DDBJ databases">
        <title>Draft genome of Mucuna pruriens seed.</title>
        <authorList>
            <person name="Nnadi N.E."/>
            <person name="Vos R."/>
            <person name="Hasami M.H."/>
            <person name="Devisetty U.K."/>
            <person name="Aguiy J.C."/>
        </authorList>
    </citation>
    <scope>NUCLEOTIDE SEQUENCE [LARGE SCALE GENOMIC DNA]</scope>
    <source>
        <strain evidence="1">JCA_2017</strain>
    </source>
</reference>
<sequence>MWSKLATSKASQHQTTFNSIVKSPAIDEAKDYLTKGTTPNNKIEDAKIKRRASRYLINVDELYQRGLFTPLLKCLMSTQATYIMDEIHRDICWLYFDKRTMPPMC</sequence>
<evidence type="ECO:0000313" key="1">
    <source>
        <dbReference type="EMBL" id="RDY07364.1"/>
    </source>
</evidence>
<dbReference type="AlphaFoldDB" id="A0A371HXE8"/>
<protein>
    <submittedName>
        <fullName evidence="1">Uncharacterized protein</fullName>
    </submittedName>
</protein>
<gene>
    <name evidence="1" type="ORF">CR513_08532</name>
</gene>